<dbReference type="Proteomes" id="UP001234297">
    <property type="component" value="Chromosome 3"/>
</dbReference>
<accession>A0ACC2LSJ0</accession>
<name>A0ACC2LSJ0_PERAE</name>
<organism evidence="1 2">
    <name type="scientific">Persea americana</name>
    <name type="common">Avocado</name>
    <dbReference type="NCBI Taxonomy" id="3435"/>
    <lineage>
        <taxon>Eukaryota</taxon>
        <taxon>Viridiplantae</taxon>
        <taxon>Streptophyta</taxon>
        <taxon>Embryophyta</taxon>
        <taxon>Tracheophyta</taxon>
        <taxon>Spermatophyta</taxon>
        <taxon>Magnoliopsida</taxon>
        <taxon>Magnoliidae</taxon>
        <taxon>Laurales</taxon>
        <taxon>Lauraceae</taxon>
        <taxon>Persea</taxon>
    </lineage>
</organism>
<sequence>MQMAGVLAIVGHQFFHLHFGGALICCDFMFTPNQKPVANDGPGKGLLAELDEGDGVDTSYIGDIFEALRTEPDRTADLTPAAMAVNRSPLNTQLKSMVFDVVEGKETETS</sequence>
<dbReference type="EMBL" id="CM056811">
    <property type="protein sequence ID" value="KAJ8636077.1"/>
    <property type="molecule type" value="Genomic_DNA"/>
</dbReference>
<protein>
    <submittedName>
        <fullName evidence="1">Uncharacterized protein</fullName>
    </submittedName>
</protein>
<comment type="caution">
    <text evidence="1">The sequence shown here is derived from an EMBL/GenBank/DDBJ whole genome shotgun (WGS) entry which is preliminary data.</text>
</comment>
<evidence type="ECO:0000313" key="1">
    <source>
        <dbReference type="EMBL" id="KAJ8636077.1"/>
    </source>
</evidence>
<proteinExistence type="predicted"/>
<evidence type="ECO:0000313" key="2">
    <source>
        <dbReference type="Proteomes" id="UP001234297"/>
    </source>
</evidence>
<gene>
    <name evidence="1" type="ORF">MRB53_010344</name>
</gene>
<reference evidence="1 2" key="1">
    <citation type="journal article" date="2022" name="Hortic Res">
        <title>A haplotype resolved chromosomal level avocado genome allows analysis of novel avocado genes.</title>
        <authorList>
            <person name="Nath O."/>
            <person name="Fletcher S.J."/>
            <person name="Hayward A."/>
            <person name="Shaw L.M."/>
            <person name="Masouleh A.K."/>
            <person name="Furtado A."/>
            <person name="Henry R.J."/>
            <person name="Mitter N."/>
        </authorList>
    </citation>
    <scope>NUCLEOTIDE SEQUENCE [LARGE SCALE GENOMIC DNA]</scope>
    <source>
        <strain evidence="2">cv. Hass</strain>
    </source>
</reference>
<keyword evidence="2" id="KW-1185">Reference proteome</keyword>